<organism evidence="2 3">
    <name type="scientific">Litorimonas cladophorae</name>
    <dbReference type="NCBI Taxonomy" id="1220491"/>
    <lineage>
        <taxon>Bacteria</taxon>
        <taxon>Pseudomonadati</taxon>
        <taxon>Pseudomonadota</taxon>
        <taxon>Alphaproteobacteria</taxon>
        <taxon>Maricaulales</taxon>
        <taxon>Robiginitomaculaceae</taxon>
    </lineage>
</organism>
<dbReference type="SUPFAM" id="SSF103473">
    <property type="entry name" value="MFS general substrate transporter"/>
    <property type="match status" value="1"/>
</dbReference>
<keyword evidence="3" id="KW-1185">Reference proteome</keyword>
<sequence length="164" mass="17922">MPDKTNKPSSYDAYAQTLKTTFNSPMVEKFQKRKIRRLLVLGLVGWFIVTNLVAFNFPHLIWAWGILFLGFFPLVSMINMSVRGVTEIPLGALDERQGQVKSKAFLGSYVQGVSLAGILGFMIARVGGDGPHTLPMIAGGIGIVICLPAMLLAWNLPDELDAEG</sequence>
<evidence type="ECO:0000256" key="1">
    <source>
        <dbReference type="SAM" id="Phobius"/>
    </source>
</evidence>
<keyword evidence="1" id="KW-1133">Transmembrane helix</keyword>
<dbReference type="InterPro" id="IPR036259">
    <property type="entry name" value="MFS_trans_sf"/>
</dbReference>
<proteinExistence type="predicted"/>
<protein>
    <recommendedName>
        <fullName evidence="4">MFS transporter</fullName>
    </recommendedName>
</protein>
<comment type="caution">
    <text evidence="2">The sequence shown here is derived from an EMBL/GenBank/DDBJ whole genome shotgun (WGS) entry which is preliminary data.</text>
</comment>
<evidence type="ECO:0000313" key="2">
    <source>
        <dbReference type="EMBL" id="GGX60442.1"/>
    </source>
</evidence>
<name>A0A918NCN4_9PROT</name>
<accession>A0A918NCN4</accession>
<evidence type="ECO:0000313" key="3">
    <source>
        <dbReference type="Proteomes" id="UP000600865"/>
    </source>
</evidence>
<dbReference type="AlphaFoldDB" id="A0A918NCN4"/>
<evidence type="ECO:0008006" key="4">
    <source>
        <dbReference type="Google" id="ProtNLM"/>
    </source>
</evidence>
<gene>
    <name evidence="2" type="ORF">GCM10011309_07850</name>
</gene>
<reference evidence="2 3" key="1">
    <citation type="journal article" date="2014" name="Int. J. Syst. Evol. Microbiol.">
        <title>Complete genome sequence of Corynebacterium casei LMG S-19264T (=DSM 44701T), isolated from a smear-ripened cheese.</title>
        <authorList>
            <consortium name="US DOE Joint Genome Institute (JGI-PGF)"/>
            <person name="Walter F."/>
            <person name="Albersmeier A."/>
            <person name="Kalinowski J."/>
            <person name="Ruckert C."/>
        </authorList>
    </citation>
    <scope>NUCLEOTIDE SEQUENCE [LARGE SCALE GENOMIC DNA]</scope>
    <source>
        <strain evidence="2 3">KCTC 23968</strain>
    </source>
</reference>
<dbReference type="Proteomes" id="UP000600865">
    <property type="component" value="Unassembled WGS sequence"/>
</dbReference>
<feature type="transmembrane region" description="Helical" evidence="1">
    <location>
        <begin position="61"/>
        <end position="82"/>
    </location>
</feature>
<keyword evidence="1" id="KW-0472">Membrane</keyword>
<feature type="transmembrane region" description="Helical" evidence="1">
    <location>
        <begin position="136"/>
        <end position="156"/>
    </location>
</feature>
<feature type="transmembrane region" description="Helical" evidence="1">
    <location>
        <begin position="38"/>
        <end position="55"/>
    </location>
</feature>
<dbReference type="EMBL" id="BMYV01000001">
    <property type="protein sequence ID" value="GGX60442.1"/>
    <property type="molecule type" value="Genomic_DNA"/>
</dbReference>
<feature type="transmembrane region" description="Helical" evidence="1">
    <location>
        <begin position="103"/>
        <end position="124"/>
    </location>
</feature>
<dbReference type="RefSeq" id="WP_189581545.1">
    <property type="nucleotide sequence ID" value="NZ_BMYV01000001.1"/>
</dbReference>
<keyword evidence="1" id="KW-0812">Transmembrane</keyword>